<reference evidence="1" key="1">
    <citation type="journal article" date="2020" name="Nature">
        <title>Giant virus diversity and host interactions through global metagenomics.</title>
        <authorList>
            <person name="Schulz F."/>
            <person name="Roux S."/>
            <person name="Paez-Espino D."/>
            <person name="Jungbluth S."/>
            <person name="Walsh D.A."/>
            <person name="Denef V.J."/>
            <person name="McMahon K.D."/>
            <person name="Konstantinidis K.T."/>
            <person name="Eloe-Fadrosh E.A."/>
            <person name="Kyrpides N.C."/>
            <person name="Woyke T."/>
        </authorList>
    </citation>
    <scope>NUCLEOTIDE SEQUENCE</scope>
    <source>
        <strain evidence="1">GVMAG-M-3300005589-24</strain>
    </source>
</reference>
<organism evidence="1">
    <name type="scientific">viral metagenome</name>
    <dbReference type="NCBI Taxonomy" id="1070528"/>
    <lineage>
        <taxon>unclassified sequences</taxon>
        <taxon>metagenomes</taxon>
        <taxon>organismal metagenomes</taxon>
    </lineage>
</organism>
<accession>A0A6C0EKC7</accession>
<evidence type="ECO:0000313" key="1">
    <source>
        <dbReference type="EMBL" id="QHT29626.1"/>
    </source>
</evidence>
<sequence length="602" mass="69512">MLNPMKRKYSSVADCTRSKHPKLLPGLPPRTRNYFWVSATDTRNFMIKDPLVDWLKLTRKTSGTTGAKTTGDFFEFILEKGNEFEKRLVEYIHENRISVVSVGDRITNKTCRETIKLMKQGVPIIHSAPFKNGRHHMRGIIDLLVRSDHIGSLVGDNPLPEHLHNYKAPKLNGNYHYVVVDVKFSTLPLRADGRHLLNSGSYPAYKAQTWIYTQGIGHIQGYTSNYAYILGRRWSYSTRGRKFFGINCLDKLGVIDYQGVDSDIPQRTRDAIEWLKKLRKEGKKWTVYPPSREELYPNMCVESGKWNDDKKKIADRLGDITEVWYCGIKHRQNALKLGINSWRDPRCTSETIGMGGVRASTVDKIMDINRQESDKIRPAKIVSRLFDWDMEDNEMFVDFETLADVFSPLDQLPSQPKTDNLFMIGVYYQGEYKSFIANSISPLEEFRIMDEFVKFVRENGNPKLWFWHAESMLWNRAEERQLNWMISLGNMKHAERIVTDWNIDLQFADLSQLFRGEPIVIKGCFKFGLKEIAKAMKKHGMITCALESKCESGLAAAVRAWNVYQTSSNPAEDPVLVDIAKYNKFDVQVLSEILTYLRLNNL</sequence>
<protein>
    <submittedName>
        <fullName evidence="1">Uncharacterized protein</fullName>
    </submittedName>
</protein>
<proteinExistence type="predicted"/>
<dbReference type="AlphaFoldDB" id="A0A6C0EKC7"/>
<name>A0A6C0EKC7_9ZZZZ</name>
<dbReference type="EMBL" id="MN738880">
    <property type="protein sequence ID" value="QHT29626.1"/>
    <property type="molecule type" value="Genomic_DNA"/>
</dbReference>